<reference evidence="5 6" key="1">
    <citation type="submission" date="2021-03" db="EMBL/GenBank/DDBJ databases">
        <title>Whole genome sequence of Jiella sp. MQZ13P-4.</title>
        <authorList>
            <person name="Tuo L."/>
        </authorList>
    </citation>
    <scope>NUCLEOTIDE SEQUENCE [LARGE SCALE GENOMIC DNA]</scope>
    <source>
        <strain evidence="5 6">MQZ13P-4</strain>
    </source>
</reference>
<feature type="domain" description="4'-phosphopantetheinyl transferase N-terminal" evidence="4">
    <location>
        <begin position="24"/>
        <end position="108"/>
    </location>
</feature>
<feature type="domain" description="4'-phosphopantetheinyl transferase" evidence="3">
    <location>
        <begin position="115"/>
        <end position="219"/>
    </location>
</feature>
<gene>
    <name evidence="5" type="ORF">J1C47_05815</name>
</gene>
<dbReference type="Gene3D" id="3.90.470.20">
    <property type="entry name" value="4'-phosphopantetheinyl transferase domain"/>
    <property type="match status" value="2"/>
</dbReference>
<evidence type="ECO:0000313" key="6">
    <source>
        <dbReference type="Proteomes" id="UP000664288"/>
    </source>
</evidence>
<dbReference type="PANTHER" id="PTHR12215">
    <property type="entry name" value="PHOSPHOPANTETHEINE TRANSFERASE"/>
    <property type="match status" value="1"/>
</dbReference>
<dbReference type="Pfam" id="PF22624">
    <property type="entry name" value="AASDHPPT_N"/>
    <property type="match status" value="1"/>
</dbReference>
<dbReference type="InterPro" id="IPR055066">
    <property type="entry name" value="AASDHPPT_N"/>
</dbReference>
<dbReference type="GO" id="GO:0016740">
    <property type="term" value="F:transferase activity"/>
    <property type="evidence" value="ECO:0007669"/>
    <property type="project" value="UniProtKB-KW"/>
</dbReference>
<dbReference type="SUPFAM" id="SSF56214">
    <property type="entry name" value="4'-phosphopantetheinyl transferase"/>
    <property type="match status" value="2"/>
</dbReference>
<comment type="similarity">
    <text evidence="1">Belongs to the P-Pant transferase superfamily. Gsp/Sfp/HetI/AcpT family.</text>
</comment>
<dbReference type="InterPro" id="IPR050559">
    <property type="entry name" value="P-Pant_transferase_sf"/>
</dbReference>
<keyword evidence="2 5" id="KW-0808">Transferase</keyword>
<evidence type="ECO:0000256" key="1">
    <source>
        <dbReference type="ARBA" id="ARBA00010990"/>
    </source>
</evidence>
<organism evidence="5 6">
    <name type="scientific">Jiella sonneratiae</name>
    <dbReference type="NCBI Taxonomy" id="2816856"/>
    <lineage>
        <taxon>Bacteria</taxon>
        <taxon>Pseudomonadati</taxon>
        <taxon>Pseudomonadota</taxon>
        <taxon>Alphaproteobacteria</taxon>
        <taxon>Hyphomicrobiales</taxon>
        <taxon>Aurantimonadaceae</taxon>
        <taxon>Jiella</taxon>
    </lineage>
</organism>
<proteinExistence type="inferred from homology"/>
<protein>
    <submittedName>
        <fullName evidence="5">4'-phosphopantetheinyl transferase superfamily protein</fullName>
    </submittedName>
</protein>
<evidence type="ECO:0000259" key="4">
    <source>
        <dbReference type="Pfam" id="PF22624"/>
    </source>
</evidence>
<dbReference type="EMBL" id="JAFMPY010000004">
    <property type="protein sequence ID" value="MBO0903150.1"/>
    <property type="molecule type" value="Genomic_DNA"/>
</dbReference>
<dbReference type="Pfam" id="PF01648">
    <property type="entry name" value="ACPS"/>
    <property type="match status" value="1"/>
</dbReference>
<comment type="caution">
    <text evidence="5">The sequence shown here is derived from an EMBL/GenBank/DDBJ whole genome shotgun (WGS) entry which is preliminary data.</text>
</comment>
<dbReference type="Proteomes" id="UP000664288">
    <property type="component" value="Unassembled WGS sequence"/>
</dbReference>
<evidence type="ECO:0000313" key="5">
    <source>
        <dbReference type="EMBL" id="MBO0903150.1"/>
    </source>
</evidence>
<name>A0ABS3J0E4_9HYPH</name>
<dbReference type="InterPro" id="IPR008278">
    <property type="entry name" value="4-PPantetheinyl_Trfase_dom"/>
</dbReference>
<accession>A0ABS3J0E4</accession>
<dbReference type="PANTHER" id="PTHR12215:SF10">
    <property type="entry name" value="L-AMINOADIPATE-SEMIALDEHYDE DEHYDROGENASE-PHOSPHOPANTETHEINYL TRANSFERASE"/>
    <property type="match status" value="1"/>
</dbReference>
<sequence length="262" mass="28899">MSDPSRIDVHLADPAPATGEDAADWLAILAPAERERYDRFKVEGARQEYLAGRVLVRRTLSRHAPIEPKDWRFEANAYGRPAIAAEQAGLAPGLVFNLSHTRGLVALAVGYACDLGVDVEWPDRTSRPADLCGRYFAESEARHVRSAEGAELTERFFAFWTLKEAYIKARGMGLALPLDGFAYDLSGPAPAIRFSARCPDDPARWRFLRRRIGTSHRLALAVSSAEPVLGVRFWRAAPFAADMPERGEGEATLVAAPAREVR</sequence>
<keyword evidence="6" id="KW-1185">Reference proteome</keyword>
<dbReference type="RefSeq" id="WP_207349767.1">
    <property type="nucleotide sequence ID" value="NZ_JAFMPY010000004.1"/>
</dbReference>
<evidence type="ECO:0000256" key="2">
    <source>
        <dbReference type="ARBA" id="ARBA00022679"/>
    </source>
</evidence>
<evidence type="ECO:0000259" key="3">
    <source>
        <dbReference type="Pfam" id="PF01648"/>
    </source>
</evidence>
<dbReference type="InterPro" id="IPR037143">
    <property type="entry name" value="4-PPantetheinyl_Trfase_dom_sf"/>
</dbReference>